<dbReference type="PANTHER" id="PTHR30619">
    <property type="entry name" value="DNA INTERNALIZATION/COMPETENCE PROTEIN COMEC/REC2"/>
    <property type="match status" value="1"/>
</dbReference>
<proteinExistence type="predicted"/>
<reference evidence="2 3" key="1">
    <citation type="submission" date="2020-08" db="EMBL/GenBank/DDBJ databases">
        <title>Novel species isolated from subtropical streams in China.</title>
        <authorList>
            <person name="Lu H."/>
        </authorList>
    </citation>
    <scope>NUCLEOTIDE SEQUENCE [LARGE SCALE GENOMIC DNA]</scope>
    <source>
        <strain evidence="2 3">CY18W</strain>
    </source>
</reference>
<gene>
    <name evidence="2" type="ORF">H8L32_00970</name>
</gene>
<dbReference type="InterPro" id="IPR036866">
    <property type="entry name" value="RibonucZ/Hydroxyglut_hydro"/>
</dbReference>
<keyword evidence="3" id="KW-1185">Reference proteome</keyword>
<dbReference type="Proteomes" id="UP000650424">
    <property type="component" value="Unassembled WGS sequence"/>
</dbReference>
<evidence type="ECO:0000259" key="1">
    <source>
        <dbReference type="Pfam" id="PF00753"/>
    </source>
</evidence>
<feature type="domain" description="Metallo-beta-lactamase" evidence="1">
    <location>
        <begin position="67"/>
        <end position="144"/>
    </location>
</feature>
<comment type="caution">
    <text evidence="2">The sequence shown here is derived from an EMBL/GenBank/DDBJ whole genome shotgun (WGS) entry which is preliminary data.</text>
</comment>
<protein>
    <submittedName>
        <fullName evidence="2">MBL fold metallo-hydrolase</fullName>
    </submittedName>
</protein>
<dbReference type="InterPro" id="IPR001279">
    <property type="entry name" value="Metallo-B-lactamas"/>
</dbReference>
<dbReference type="InterPro" id="IPR052159">
    <property type="entry name" value="Competence_DNA_uptake"/>
</dbReference>
<dbReference type="Pfam" id="PF00753">
    <property type="entry name" value="Lactamase_B"/>
    <property type="match status" value="1"/>
</dbReference>
<dbReference type="EMBL" id="JACOGF010000001">
    <property type="protein sequence ID" value="MBC3916043.1"/>
    <property type="molecule type" value="Genomic_DNA"/>
</dbReference>
<sequence>MMDTTINRRQFILGMLTAPLSTIAVARDVAEGVAGEALQSAGADAVGSSMFAWAPGFLDIHHIATGRGNATFVIMPDGTSLLIDAGATADGLDTSAAPRPSAQRRPGEWIGRYVQRHLRATKRAGLDYVLVTHLHPDHTGDVDETSPRSAKGAYQLSGITDVAEIVPVATLIDRAYPGYDYPVAPNGRFASNYLAFVQSRIQTGQKVERFMVGRNDQFTSRNKTAENGSGHQAGFDIRNLAANGQVWTGKGEQTRMLFPALNTLTLKDYPNENVCSTAIRIGYGNFAYFTAGDLTSYTFDGDAPWRDVLTAAARASGPVDVSTADHHGMFDGISADSVRILRPKAWIIPSWHISHPDQLQLERMFSERLYPGKREVFATSIMHENFLANRRLISRLSSRDGHVIVRVAPGGKTFTILITDNADEEDRIKLKFGPYLSGSAS</sequence>
<dbReference type="PANTHER" id="PTHR30619:SF1">
    <property type="entry name" value="RECOMBINATION PROTEIN 2"/>
    <property type="match status" value="1"/>
</dbReference>
<organism evidence="2 3">
    <name type="scientific">Undibacterium hunanense</name>
    <dbReference type="NCBI Taxonomy" id="2762292"/>
    <lineage>
        <taxon>Bacteria</taxon>
        <taxon>Pseudomonadati</taxon>
        <taxon>Pseudomonadota</taxon>
        <taxon>Betaproteobacteria</taxon>
        <taxon>Burkholderiales</taxon>
        <taxon>Oxalobacteraceae</taxon>
        <taxon>Undibacterium</taxon>
    </lineage>
</organism>
<evidence type="ECO:0000313" key="2">
    <source>
        <dbReference type="EMBL" id="MBC3916043.1"/>
    </source>
</evidence>
<dbReference type="Gene3D" id="3.60.15.10">
    <property type="entry name" value="Ribonuclease Z/Hydroxyacylglutathione hydrolase-like"/>
    <property type="match status" value="1"/>
</dbReference>
<accession>A0ABR6ZKI6</accession>
<name>A0ABR6ZKI6_9BURK</name>
<evidence type="ECO:0000313" key="3">
    <source>
        <dbReference type="Proteomes" id="UP000650424"/>
    </source>
</evidence>
<dbReference type="SUPFAM" id="SSF56281">
    <property type="entry name" value="Metallo-hydrolase/oxidoreductase"/>
    <property type="match status" value="1"/>
</dbReference>